<protein>
    <submittedName>
        <fullName evidence="2">Uncharacterized protein</fullName>
    </submittedName>
</protein>
<sequence>MTSNKESNEAKRSVEAVDCKNESREGLASSSGQSGSENIDLSNANVGENLMSRKPKDSSAKFVNGSLIHNR</sequence>
<feature type="non-terminal residue" evidence="2">
    <location>
        <position position="1"/>
    </location>
</feature>
<feature type="compositionally biased region" description="Basic and acidic residues" evidence="1">
    <location>
        <begin position="1"/>
        <end position="25"/>
    </location>
</feature>
<name>A0A371H0R8_MUCPR</name>
<keyword evidence="3" id="KW-1185">Reference proteome</keyword>
<organism evidence="2 3">
    <name type="scientific">Mucuna pruriens</name>
    <name type="common">Velvet bean</name>
    <name type="synonym">Dolichos pruriens</name>
    <dbReference type="NCBI Taxonomy" id="157652"/>
    <lineage>
        <taxon>Eukaryota</taxon>
        <taxon>Viridiplantae</taxon>
        <taxon>Streptophyta</taxon>
        <taxon>Embryophyta</taxon>
        <taxon>Tracheophyta</taxon>
        <taxon>Spermatophyta</taxon>
        <taxon>Magnoliopsida</taxon>
        <taxon>eudicotyledons</taxon>
        <taxon>Gunneridae</taxon>
        <taxon>Pentapetalae</taxon>
        <taxon>rosids</taxon>
        <taxon>fabids</taxon>
        <taxon>Fabales</taxon>
        <taxon>Fabaceae</taxon>
        <taxon>Papilionoideae</taxon>
        <taxon>50 kb inversion clade</taxon>
        <taxon>NPAAA clade</taxon>
        <taxon>indigoferoid/millettioid clade</taxon>
        <taxon>Phaseoleae</taxon>
        <taxon>Mucuna</taxon>
    </lineage>
</organism>
<dbReference type="OrthoDB" id="1698776at2759"/>
<feature type="compositionally biased region" description="Polar residues" evidence="1">
    <location>
        <begin position="28"/>
        <end position="46"/>
    </location>
</feature>
<evidence type="ECO:0000313" key="3">
    <source>
        <dbReference type="Proteomes" id="UP000257109"/>
    </source>
</evidence>
<evidence type="ECO:0000256" key="1">
    <source>
        <dbReference type="SAM" id="MobiDB-lite"/>
    </source>
</evidence>
<reference evidence="2" key="1">
    <citation type="submission" date="2018-05" db="EMBL/GenBank/DDBJ databases">
        <title>Draft genome of Mucuna pruriens seed.</title>
        <authorList>
            <person name="Nnadi N.E."/>
            <person name="Vos R."/>
            <person name="Hasami M.H."/>
            <person name="Devisetty U.K."/>
            <person name="Aguiy J.C."/>
        </authorList>
    </citation>
    <scope>NUCLEOTIDE SEQUENCE [LARGE SCALE GENOMIC DNA]</scope>
    <source>
        <strain evidence="2">JCA_2017</strain>
    </source>
</reference>
<feature type="region of interest" description="Disordered" evidence="1">
    <location>
        <begin position="1"/>
        <end position="71"/>
    </location>
</feature>
<comment type="caution">
    <text evidence="2">The sequence shown here is derived from an EMBL/GenBank/DDBJ whole genome shotgun (WGS) entry which is preliminary data.</text>
</comment>
<accession>A0A371H0R8</accession>
<proteinExistence type="predicted"/>
<gene>
    <name evidence="2" type="ORF">CR513_20974</name>
</gene>
<dbReference type="EMBL" id="QJKJ01003901">
    <property type="protein sequence ID" value="RDX96369.1"/>
    <property type="molecule type" value="Genomic_DNA"/>
</dbReference>
<dbReference type="Proteomes" id="UP000257109">
    <property type="component" value="Unassembled WGS sequence"/>
</dbReference>
<dbReference type="AlphaFoldDB" id="A0A371H0R8"/>
<evidence type="ECO:0000313" key="2">
    <source>
        <dbReference type="EMBL" id="RDX96369.1"/>
    </source>
</evidence>